<sequence>MPTHTLTNPALKQIIKRADEAYMDYLKKMKVLEKRARELFEKIEAEKKAAIRGKIKKLK</sequence>
<evidence type="ECO:0000256" key="1">
    <source>
        <dbReference type="SAM" id="Coils"/>
    </source>
</evidence>
<dbReference type="EMBL" id="MFQA01000043">
    <property type="protein sequence ID" value="OGH68406.1"/>
    <property type="molecule type" value="Genomic_DNA"/>
</dbReference>
<dbReference type="Proteomes" id="UP000176413">
    <property type="component" value="Unassembled WGS sequence"/>
</dbReference>
<name>A0A1F6M9U5_9BACT</name>
<comment type="caution">
    <text evidence="2">The sequence shown here is derived from an EMBL/GenBank/DDBJ whole genome shotgun (WGS) entry which is preliminary data.</text>
</comment>
<protein>
    <submittedName>
        <fullName evidence="2">Uncharacterized protein</fullName>
    </submittedName>
</protein>
<reference evidence="2 3" key="1">
    <citation type="journal article" date="2016" name="Nat. Commun.">
        <title>Thousands of microbial genomes shed light on interconnected biogeochemical processes in an aquifer system.</title>
        <authorList>
            <person name="Anantharaman K."/>
            <person name="Brown C.T."/>
            <person name="Hug L.A."/>
            <person name="Sharon I."/>
            <person name="Castelle C.J."/>
            <person name="Probst A.J."/>
            <person name="Thomas B.C."/>
            <person name="Singh A."/>
            <person name="Wilkins M.J."/>
            <person name="Karaoz U."/>
            <person name="Brodie E.L."/>
            <person name="Williams K.H."/>
            <person name="Hubbard S.S."/>
            <person name="Banfield J.F."/>
        </authorList>
    </citation>
    <scope>NUCLEOTIDE SEQUENCE [LARGE SCALE GENOMIC DNA]</scope>
</reference>
<evidence type="ECO:0000313" key="3">
    <source>
        <dbReference type="Proteomes" id="UP000176413"/>
    </source>
</evidence>
<evidence type="ECO:0000313" key="2">
    <source>
        <dbReference type="EMBL" id="OGH68406.1"/>
    </source>
</evidence>
<feature type="coiled-coil region" evidence="1">
    <location>
        <begin position="15"/>
        <end position="49"/>
    </location>
</feature>
<organism evidence="2 3">
    <name type="scientific">Candidatus Magasanikbacteria bacterium RIFCSPHIGHO2_02_FULL_45_10</name>
    <dbReference type="NCBI Taxonomy" id="1798679"/>
    <lineage>
        <taxon>Bacteria</taxon>
        <taxon>Candidatus Magasanikiibacteriota</taxon>
    </lineage>
</organism>
<accession>A0A1F6M9U5</accession>
<gene>
    <name evidence="2" type="ORF">A3D53_03105</name>
</gene>
<keyword evidence="1" id="KW-0175">Coiled coil</keyword>
<dbReference type="AlphaFoldDB" id="A0A1F6M9U5"/>
<proteinExistence type="predicted"/>